<proteinExistence type="predicted"/>
<feature type="region of interest" description="Disordered" evidence="1">
    <location>
        <begin position="53"/>
        <end position="103"/>
    </location>
</feature>
<name>A0A1I2LQC0_9ACTN</name>
<feature type="compositionally biased region" description="Polar residues" evidence="1">
    <location>
        <begin position="87"/>
        <end position="98"/>
    </location>
</feature>
<dbReference type="STRING" id="380248.SAMN05216251_13047"/>
<dbReference type="OrthoDB" id="9148343at2"/>
<evidence type="ECO:0000313" key="4">
    <source>
        <dbReference type="Proteomes" id="UP000199323"/>
    </source>
</evidence>
<sequence>MTLDIEAWTPASGAASADSPRPAGSSRTDAGLLPGVHRGDERLRAVIAEAAAFPDRAAAAPPTTTAPGTTRPDLASPGATPPDRTASAPQLPSTTALFTTEPPEDRAAANATLRTWLQRAAGDQASAAVLLDHLAATGRPLGSGLRKVALRDPERLPDWAQALASFLRAQPAAPDAATAAAGALTASFRRAAGELVPAPLGGVLGVPVERGALDDLYGNLVGRLTEACRLSFCHELQAATGLIGADDWDGHSGLDASAQGWLARLERLPALGYLIGVVCRNWQRVTLEMFARLAADRALLRDTLWDGQDPGALASVRGDAGDRHAGGRSVALLHFAGGQAVVYKPKDMRHGTAYMEVVAHLNAYAAAHPGSGLLDLPTRTVLPRSDHGDGGLGGALATDCESEYGWEELVAADPCADTAGFARFYRRLGMTIRLVQLLEGRDLWADNLLASGEHPVITDLECLLYPRVRTPPALPAGQRGLLDVLEATVVRTAMAAQPWVAAKDQPALDIGCLTRAGGWDGDPDAPTLPLPPYRPVHDGRTADPWQYTAEVIDGYRAMHRALRAMRTELADENGPLAGFRGVWVRYIWRHTWDGYKILNASSSPLALTDGATRETVIAGALRGAVSARAGDPERDDLLEVVLSELDSFRELDIPFFRSLTTSSSVFTVHGREIPGHFQSTGWLRLMGRVEELADFDLEWHTAVLTGCLDAALGGSAVRPTPAANATPYAPPTRGDVLAEAVRLGDRLLADRHTTAEGSGWIGQSWYPLTGLRQIEVLGGVDLLTSSVGAALFLADLWTATGEPRFRAAAHETLSAAARLVDPAAPHAFTFATDGRLALGAPVPGGFAGPGALIHALARGGQLLDEPAFLAKARALVPGAVALAAAPTGRAARQTPAPYQDVPLGTAGLLLNLLRLREALSAPDEAVERGIRDLAASAVAQLTGPAAPRFTGATRLLDLVPGGADSVAAALARTLGQAPELLADPEAVRTLVREHRFDVTRSGRLACLDVAVSLGAAALDSRQLGLLAAPVGLAQVAGLGTAELVATAGEALTAAELGLVHSLPEGRPALLPGPFYDGREAATALVGELLRRRRVSGGWFGDRVAADRINLGALNGTPAVGLLLLRLLDPGTASLATLR</sequence>
<feature type="domain" description="Lantibiotic biosynthesis protein dehydration" evidence="2">
    <location>
        <begin position="269"/>
        <end position="657"/>
    </location>
</feature>
<feature type="region of interest" description="Disordered" evidence="1">
    <location>
        <begin position="1"/>
        <end position="37"/>
    </location>
</feature>
<organism evidence="3 4">
    <name type="scientific">Actinacidiphila alni</name>
    <dbReference type="NCBI Taxonomy" id="380248"/>
    <lineage>
        <taxon>Bacteria</taxon>
        <taxon>Bacillati</taxon>
        <taxon>Actinomycetota</taxon>
        <taxon>Actinomycetes</taxon>
        <taxon>Kitasatosporales</taxon>
        <taxon>Streptomycetaceae</taxon>
        <taxon>Actinacidiphila</taxon>
    </lineage>
</organism>
<dbReference type="Pfam" id="PF13575">
    <property type="entry name" value="DUF4135"/>
    <property type="match status" value="1"/>
</dbReference>
<reference evidence="3 4" key="1">
    <citation type="submission" date="2016-10" db="EMBL/GenBank/DDBJ databases">
        <authorList>
            <person name="de Groot N.N."/>
        </authorList>
    </citation>
    <scope>NUCLEOTIDE SEQUENCE [LARGE SCALE GENOMIC DNA]</scope>
    <source>
        <strain evidence="3 4">CGMCC 4.3510</strain>
    </source>
</reference>
<evidence type="ECO:0000313" key="3">
    <source>
        <dbReference type="EMBL" id="SFF81465.1"/>
    </source>
</evidence>
<protein>
    <submittedName>
        <fullName evidence="3">Lantibiotic modifying enzyme</fullName>
    </submittedName>
</protein>
<gene>
    <name evidence="3" type="ORF">SAMN05216251_13047</name>
</gene>
<dbReference type="GO" id="GO:0005975">
    <property type="term" value="P:carbohydrate metabolic process"/>
    <property type="evidence" value="ECO:0007669"/>
    <property type="project" value="InterPro"/>
</dbReference>
<dbReference type="RefSeq" id="WP_093717452.1">
    <property type="nucleotide sequence ID" value="NZ_FONG01000030.1"/>
</dbReference>
<keyword evidence="4" id="KW-1185">Reference proteome</keyword>
<dbReference type="InterPro" id="IPR012341">
    <property type="entry name" value="6hp_glycosidase-like_sf"/>
</dbReference>
<evidence type="ECO:0000259" key="2">
    <source>
        <dbReference type="Pfam" id="PF13575"/>
    </source>
</evidence>
<dbReference type="Gene3D" id="1.50.10.10">
    <property type="match status" value="1"/>
</dbReference>
<dbReference type="SUPFAM" id="SSF158745">
    <property type="entry name" value="LanC-like"/>
    <property type="match status" value="1"/>
</dbReference>
<dbReference type="Proteomes" id="UP000199323">
    <property type="component" value="Unassembled WGS sequence"/>
</dbReference>
<dbReference type="EMBL" id="FONG01000030">
    <property type="protein sequence ID" value="SFF81465.1"/>
    <property type="molecule type" value="Genomic_DNA"/>
</dbReference>
<dbReference type="InterPro" id="IPR025410">
    <property type="entry name" value="Lant_dehyd"/>
</dbReference>
<evidence type="ECO:0000256" key="1">
    <source>
        <dbReference type="SAM" id="MobiDB-lite"/>
    </source>
</evidence>
<accession>A0A1I2LQC0</accession>
<feature type="compositionally biased region" description="Low complexity" evidence="1">
    <location>
        <begin position="53"/>
        <end position="72"/>
    </location>
</feature>
<dbReference type="AlphaFoldDB" id="A0A1I2LQC0"/>